<comment type="similarity">
    <text evidence="1">Belongs to the IMPACT family.</text>
</comment>
<comment type="caution">
    <text evidence="3">The sequence shown here is derived from an EMBL/GenBank/DDBJ whole genome shotgun (WGS) entry which is preliminary data.</text>
</comment>
<protein>
    <submittedName>
        <fullName evidence="3">YigZ family protein</fullName>
    </submittedName>
</protein>
<sequence length="210" mass="23771">MEYNDTYQTVAFESEEVLFKEKGSKFFGYAFPIENEEEVKPIIENLKKQHPNAVHYCYAYQLGTAPKISYRANDDGEPGNTAGAPIYGQIQSFGLTNVLVVVVRFFGGIKLGVGGLIAAYKTTAQMALEVCEIVEKTIDVHFLISFDYKNMNKVMRVIKEKKLEIVSQEMEINEDSGLPIGKIFTKTRKKNAEIIFGIFDLMFEIDIKII</sequence>
<feature type="domain" description="Impact N-terminal" evidence="2">
    <location>
        <begin position="22"/>
        <end position="128"/>
    </location>
</feature>
<dbReference type="EMBL" id="JAVDWQ010000008">
    <property type="protein sequence ID" value="MDR7210775.1"/>
    <property type="molecule type" value="Genomic_DNA"/>
</dbReference>
<accession>A0ABU1YAW0</accession>
<dbReference type="Gene3D" id="3.30.230.30">
    <property type="entry name" value="Impact, N-terminal domain"/>
    <property type="match status" value="1"/>
</dbReference>
<dbReference type="PANTHER" id="PTHR16301:SF20">
    <property type="entry name" value="IMPACT FAMILY MEMBER YIGZ"/>
    <property type="match status" value="1"/>
</dbReference>
<dbReference type="Proteomes" id="UP001269081">
    <property type="component" value="Unassembled WGS sequence"/>
</dbReference>
<evidence type="ECO:0000313" key="3">
    <source>
        <dbReference type="EMBL" id="MDR7210775.1"/>
    </source>
</evidence>
<dbReference type="InterPro" id="IPR023582">
    <property type="entry name" value="Impact"/>
</dbReference>
<keyword evidence="4" id="KW-1185">Reference proteome</keyword>
<name>A0ABU1YAW0_9FLAO</name>
<evidence type="ECO:0000259" key="2">
    <source>
        <dbReference type="Pfam" id="PF01205"/>
    </source>
</evidence>
<reference evidence="3 4" key="1">
    <citation type="submission" date="2023-07" db="EMBL/GenBank/DDBJ databases">
        <title>Sorghum-associated microbial communities from plants grown in Nebraska, USA.</title>
        <authorList>
            <person name="Schachtman D."/>
        </authorList>
    </citation>
    <scope>NUCLEOTIDE SEQUENCE [LARGE SCALE GENOMIC DNA]</scope>
    <source>
        <strain evidence="3 4">4129</strain>
    </source>
</reference>
<organism evidence="3 4">
    <name type="scientific">Flavobacterium piscis</name>
    <dbReference type="NCBI Taxonomy" id="1114874"/>
    <lineage>
        <taxon>Bacteria</taxon>
        <taxon>Pseudomonadati</taxon>
        <taxon>Bacteroidota</taxon>
        <taxon>Flavobacteriia</taxon>
        <taxon>Flavobacteriales</taxon>
        <taxon>Flavobacteriaceae</taxon>
        <taxon>Flavobacterium</taxon>
    </lineage>
</organism>
<dbReference type="PANTHER" id="PTHR16301">
    <property type="entry name" value="IMPACT-RELATED"/>
    <property type="match status" value="1"/>
</dbReference>
<dbReference type="InterPro" id="IPR001498">
    <property type="entry name" value="Impact_N"/>
</dbReference>
<dbReference type="InterPro" id="IPR036956">
    <property type="entry name" value="Impact_N_sf"/>
</dbReference>
<evidence type="ECO:0000256" key="1">
    <source>
        <dbReference type="ARBA" id="ARBA00007665"/>
    </source>
</evidence>
<dbReference type="InterPro" id="IPR020568">
    <property type="entry name" value="Ribosomal_Su5_D2-typ_SF"/>
</dbReference>
<gene>
    <name evidence="3" type="ORF">J2W48_002725</name>
</gene>
<dbReference type="Pfam" id="PF01205">
    <property type="entry name" value="Impact_N"/>
    <property type="match status" value="1"/>
</dbReference>
<dbReference type="RefSeq" id="WP_310282126.1">
    <property type="nucleotide sequence ID" value="NZ_JAVDWQ010000008.1"/>
</dbReference>
<proteinExistence type="inferred from homology"/>
<dbReference type="SUPFAM" id="SSF54211">
    <property type="entry name" value="Ribosomal protein S5 domain 2-like"/>
    <property type="match status" value="1"/>
</dbReference>
<evidence type="ECO:0000313" key="4">
    <source>
        <dbReference type="Proteomes" id="UP001269081"/>
    </source>
</evidence>